<dbReference type="Pfam" id="PF02518">
    <property type="entry name" value="HATPase_c"/>
    <property type="match status" value="1"/>
</dbReference>
<keyword evidence="5" id="KW-0808">Transferase</keyword>
<dbReference type="SUPFAM" id="SSF55874">
    <property type="entry name" value="ATPase domain of HSP90 chaperone/DNA topoisomerase II/histidine kinase"/>
    <property type="match status" value="1"/>
</dbReference>
<keyword evidence="7" id="KW-0418">Kinase</keyword>
<keyword evidence="6" id="KW-0547">Nucleotide-binding</keyword>
<name>A0A0J1BMT3_RHOIS</name>
<dbReference type="InterPro" id="IPR000014">
    <property type="entry name" value="PAS"/>
</dbReference>
<evidence type="ECO:0000259" key="14">
    <source>
        <dbReference type="PROSITE" id="PS50110"/>
    </source>
</evidence>
<dbReference type="SUPFAM" id="SSF55785">
    <property type="entry name" value="PYP-like sensor domain (PAS domain)"/>
    <property type="match status" value="3"/>
</dbReference>
<dbReference type="FunFam" id="3.30.450.20:FF:000099">
    <property type="entry name" value="Sensory box sensor histidine kinase"/>
    <property type="match status" value="1"/>
</dbReference>
<keyword evidence="4 12" id="KW-0597">Phosphoprotein</keyword>
<accession>A0A0J1BMT3</accession>
<dbReference type="GO" id="GO:0000155">
    <property type="term" value="F:phosphorelay sensor kinase activity"/>
    <property type="evidence" value="ECO:0007669"/>
    <property type="project" value="InterPro"/>
</dbReference>
<gene>
    <name evidence="17" type="ORF">RISK_000168</name>
</gene>
<evidence type="ECO:0000256" key="11">
    <source>
        <dbReference type="ARBA" id="ARBA00023306"/>
    </source>
</evidence>
<dbReference type="EC" id="2.7.13.3" evidence="3"/>
<evidence type="ECO:0000256" key="6">
    <source>
        <dbReference type="ARBA" id="ARBA00022741"/>
    </source>
</evidence>
<evidence type="ECO:0000259" key="13">
    <source>
        <dbReference type="PROSITE" id="PS50109"/>
    </source>
</evidence>
<dbReference type="Gene3D" id="3.30.450.20">
    <property type="entry name" value="PAS domain"/>
    <property type="match status" value="3"/>
</dbReference>
<dbReference type="InterPro" id="IPR005467">
    <property type="entry name" value="His_kinase_dom"/>
</dbReference>
<dbReference type="SMART" id="SM00388">
    <property type="entry name" value="HisKA"/>
    <property type="match status" value="1"/>
</dbReference>
<protein>
    <recommendedName>
        <fullName evidence="3">histidine kinase</fullName>
        <ecNumber evidence="3">2.7.13.3</ecNumber>
    </recommendedName>
</protein>
<sequence>MESLRKAVIADEMADSVAEQDSNNQRVVAYAPTPQDAKLCARILKENEVAVCCCETIDSFAKTILEGAGIALIAQEHLTDAAIAQLKVSLDQQPKWSEVPILVLLQAGDPDSKLLKRILSLEHVTLINRPLRIAVFINTVRAKLRDRMRQFEVRDLLLEKDRVQTNLRREARRLDMAIQAGGMAAWEWSKTHVYWSNAFRQLHGFGKDVQPSESAMFASIVESEREQIAQQWTAAIEQNLPFRSEFRISHPKHGERWLVAVGEPVKSKSGKTLRYTGLQWDITKRKAAEMELRQSHETFQRLITENPQGLYVVDADLCVRYVSAGARSVFINVDPLIGRPFAEVMNVIWPKAFADEVVKLFRHTLDTGEPYAAPPLVEQRVDTNETEAYDWSIERIVLPDNRHGVVCHFYNNTQRQQSVDLLRESERYFREIADASPAMLWVTDENHMCTFLSKSWYDTTGQTRVEGMGLGWTNATHPEDHERAGEEFLTAAKAHKPFFSEFRLRRADGSYRWAVDVGRPRFDSEGAFVGYTGYVIDVDDRKAFEQSLKQAKVVAENANRSRGEFLANMSHEIRTPMAAILGHADILKDHLKDPDNIQVVETIRRNGNFLLNIINDILDLSKIDSGKMQLETERVRPDGLLAEVRSLMDVRASEKHLPLKIEFDGPIPDLIETDAVRLRQILLNLVGNAIKFTDSGEVKILVRYEGLDDSAGVGKPQDPFSSKRPSASTCRLIFQVVDTGIGIKPEDQMSLFEPFVQADSTSTRSFGGTGLGLAICRRLAHALGGDVAVESTYGRGSKFTLTIEAVSSGRLVVPNLLIDVSAEKVKEEIQISANVLVVDDRRDIRYLAQHFIEKAGGNVTTATNGQEAIDTVFGHPKSEIDLIVMDMQMPVMDGYEAAAELRRRGCELPIIALTANAMKSDRDECLAAGCTDYTTKPLDSQKLIAMIDRLLKS</sequence>
<evidence type="ECO:0000256" key="4">
    <source>
        <dbReference type="ARBA" id="ARBA00022553"/>
    </source>
</evidence>
<dbReference type="SMART" id="SM00086">
    <property type="entry name" value="PAC"/>
    <property type="match status" value="2"/>
</dbReference>
<evidence type="ECO:0000256" key="7">
    <source>
        <dbReference type="ARBA" id="ARBA00022777"/>
    </source>
</evidence>
<dbReference type="Proteomes" id="UP000036367">
    <property type="component" value="Unassembled WGS sequence"/>
</dbReference>
<dbReference type="InterPro" id="IPR036890">
    <property type="entry name" value="HATPase_C_sf"/>
</dbReference>
<evidence type="ECO:0000256" key="12">
    <source>
        <dbReference type="PROSITE-ProRule" id="PRU00169"/>
    </source>
</evidence>
<dbReference type="OrthoDB" id="9803190at2"/>
<dbReference type="InterPro" id="IPR003594">
    <property type="entry name" value="HATPase_dom"/>
</dbReference>
<dbReference type="GO" id="GO:0009927">
    <property type="term" value="F:histidine phosphotransfer kinase activity"/>
    <property type="evidence" value="ECO:0007669"/>
    <property type="project" value="TreeGrafter"/>
</dbReference>
<dbReference type="PROSITE" id="PS50109">
    <property type="entry name" value="HIS_KIN"/>
    <property type="match status" value="1"/>
</dbReference>
<keyword evidence="10" id="KW-0472">Membrane</keyword>
<dbReference type="InterPro" id="IPR001789">
    <property type="entry name" value="Sig_transdc_resp-reg_receiver"/>
</dbReference>
<evidence type="ECO:0000256" key="3">
    <source>
        <dbReference type="ARBA" id="ARBA00012438"/>
    </source>
</evidence>
<dbReference type="Gene3D" id="3.30.565.10">
    <property type="entry name" value="Histidine kinase-like ATPase, C-terminal domain"/>
    <property type="match status" value="1"/>
</dbReference>
<dbReference type="FunFam" id="3.40.50.2300:FF:000605">
    <property type="entry name" value="Sensory transduction histidine kinase"/>
    <property type="match status" value="1"/>
</dbReference>
<evidence type="ECO:0000259" key="16">
    <source>
        <dbReference type="PROSITE" id="PS50113"/>
    </source>
</evidence>
<dbReference type="CDD" id="cd16922">
    <property type="entry name" value="HATPase_EvgS-ArcB-TorS-like"/>
    <property type="match status" value="1"/>
</dbReference>
<dbReference type="PROSITE" id="PS50110">
    <property type="entry name" value="RESPONSE_REGULATORY"/>
    <property type="match status" value="1"/>
</dbReference>
<evidence type="ECO:0000313" key="17">
    <source>
        <dbReference type="EMBL" id="KLU07795.1"/>
    </source>
</evidence>
<feature type="domain" description="PAC" evidence="16">
    <location>
        <begin position="498"/>
        <end position="550"/>
    </location>
</feature>
<keyword evidence="9" id="KW-0902">Two-component regulatory system</keyword>
<keyword evidence="18" id="KW-1185">Reference proteome</keyword>
<dbReference type="Gene3D" id="1.10.287.130">
    <property type="match status" value="1"/>
</dbReference>
<dbReference type="InterPro" id="IPR001610">
    <property type="entry name" value="PAC"/>
</dbReference>
<dbReference type="PANTHER" id="PTHR43047:SF72">
    <property type="entry name" value="OSMOSENSING HISTIDINE PROTEIN KINASE SLN1"/>
    <property type="match status" value="1"/>
</dbReference>
<dbReference type="SMART" id="SM00091">
    <property type="entry name" value="PAS"/>
    <property type="match status" value="2"/>
</dbReference>
<dbReference type="STRING" id="595434.RISK_000168"/>
<dbReference type="Pfam" id="PF08447">
    <property type="entry name" value="PAS_3"/>
    <property type="match status" value="2"/>
</dbReference>
<dbReference type="PROSITE" id="PS50113">
    <property type="entry name" value="PAC"/>
    <property type="match status" value="2"/>
</dbReference>
<dbReference type="SUPFAM" id="SSF47384">
    <property type="entry name" value="Homodimeric domain of signal transducing histidine kinase"/>
    <property type="match status" value="1"/>
</dbReference>
<evidence type="ECO:0000259" key="15">
    <source>
        <dbReference type="PROSITE" id="PS50112"/>
    </source>
</evidence>
<feature type="domain" description="Histidine kinase" evidence="13">
    <location>
        <begin position="568"/>
        <end position="807"/>
    </location>
</feature>
<comment type="caution">
    <text evidence="17">The sequence shown here is derived from an EMBL/GenBank/DDBJ whole genome shotgun (WGS) entry which is preliminary data.</text>
</comment>
<dbReference type="Pfam" id="PF00072">
    <property type="entry name" value="Response_reg"/>
    <property type="match status" value="1"/>
</dbReference>
<evidence type="ECO:0000313" key="18">
    <source>
        <dbReference type="Proteomes" id="UP000036367"/>
    </source>
</evidence>
<dbReference type="PRINTS" id="PR00344">
    <property type="entry name" value="BCTRLSENSOR"/>
</dbReference>
<dbReference type="GO" id="GO:0005886">
    <property type="term" value="C:plasma membrane"/>
    <property type="evidence" value="ECO:0007669"/>
    <property type="project" value="TreeGrafter"/>
</dbReference>
<evidence type="ECO:0000256" key="5">
    <source>
        <dbReference type="ARBA" id="ARBA00022679"/>
    </source>
</evidence>
<dbReference type="EMBL" id="LECT01000002">
    <property type="protein sequence ID" value="KLU07795.1"/>
    <property type="molecule type" value="Genomic_DNA"/>
</dbReference>
<feature type="domain" description="Response regulatory" evidence="14">
    <location>
        <begin position="834"/>
        <end position="951"/>
    </location>
</feature>
<reference evidence="17" key="1">
    <citation type="submission" date="2015-05" db="EMBL/GenBank/DDBJ databases">
        <title>Permanent draft genome of Rhodopirellula islandicus K833.</title>
        <authorList>
            <person name="Kizina J."/>
            <person name="Richter M."/>
            <person name="Glockner F.O."/>
            <person name="Harder J."/>
        </authorList>
    </citation>
    <scope>NUCLEOTIDE SEQUENCE [LARGE SCALE GENOMIC DNA]</scope>
    <source>
        <strain evidence="17">K833</strain>
    </source>
</reference>
<dbReference type="CDD" id="cd00130">
    <property type="entry name" value="PAS"/>
    <property type="match status" value="1"/>
</dbReference>
<keyword evidence="8" id="KW-0067">ATP-binding</keyword>
<dbReference type="PROSITE" id="PS50112">
    <property type="entry name" value="PAS"/>
    <property type="match status" value="1"/>
</dbReference>
<dbReference type="SMART" id="SM00448">
    <property type="entry name" value="REC"/>
    <property type="match status" value="1"/>
</dbReference>
<comment type="catalytic activity">
    <reaction evidence="1">
        <text>ATP + protein L-histidine = ADP + protein N-phospho-L-histidine.</text>
        <dbReference type="EC" id="2.7.13.3"/>
    </reaction>
</comment>
<evidence type="ECO:0000256" key="2">
    <source>
        <dbReference type="ARBA" id="ARBA00004370"/>
    </source>
</evidence>
<dbReference type="CDD" id="cd17546">
    <property type="entry name" value="REC_hyHK_CKI1_RcsC-like"/>
    <property type="match status" value="1"/>
</dbReference>
<evidence type="ECO:0000256" key="8">
    <source>
        <dbReference type="ARBA" id="ARBA00022840"/>
    </source>
</evidence>
<dbReference type="InterPro" id="IPR011006">
    <property type="entry name" value="CheY-like_superfamily"/>
</dbReference>
<evidence type="ECO:0000256" key="10">
    <source>
        <dbReference type="ARBA" id="ARBA00023136"/>
    </source>
</evidence>
<dbReference type="InterPro" id="IPR013655">
    <property type="entry name" value="PAS_fold_3"/>
</dbReference>
<comment type="subcellular location">
    <subcellularLocation>
        <location evidence="2">Membrane</location>
    </subcellularLocation>
</comment>
<dbReference type="PATRIC" id="fig|595434.4.peg.161"/>
<dbReference type="FunFam" id="1.10.287.130:FF:000038">
    <property type="entry name" value="Sensory transduction histidine kinase"/>
    <property type="match status" value="1"/>
</dbReference>
<proteinExistence type="predicted"/>
<dbReference type="CDD" id="cd00082">
    <property type="entry name" value="HisKA"/>
    <property type="match status" value="1"/>
</dbReference>
<dbReference type="AlphaFoldDB" id="A0A0J1BMT3"/>
<dbReference type="InterPro" id="IPR000700">
    <property type="entry name" value="PAS-assoc_C"/>
</dbReference>
<feature type="domain" description="PAC" evidence="16">
    <location>
        <begin position="242"/>
        <end position="294"/>
    </location>
</feature>
<evidence type="ECO:0000256" key="1">
    <source>
        <dbReference type="ARBA" id="ARBA00000085"/>
    </source>
</evidence>
<dbReference type="NCBIfam" id="TIGR00229">
    <property type="entry name" value="sensory_box"/>
    <property type="match status" value="2"/>
</dbReference>
<dbReference type="InterPro" id="IPR035965">
    <property type="entry name" value="PAS-like_dom_sf"/>
</dbReference>
<organism evidence="17 18">
    <name type="scientific">Rhodopirellula islandica</name>
    <dbReference type="NCBI Taxonomy" id="595434"/>
    <lineage>
        <taxon>Bacteria</taxon>
        <taxon>Pseudomonadati</taxon>
        <taxon>Planctomycetota</taxon>
        <taxon>Planctomycetia</taxon>
        <taxon>Pirellulales</taxon>
        <taxon>Pirellulaceae</taxon>
        <taxon>Rhodopirellula</taxon>
    </lineage>
</organism>
<dbReference type="SMART" id="SM00387">
    <property type="entry name" value="HATPase_c"/>
    <property type="match status" value="1"/>
</dbReference>
<feature type="modified residue" description="4-aspartylphosphate" evidence="12">
    <location>
        <position position="886"/>
    </location>
</feature>
<dbReference type="PANTHER" id="PTHR43047">
    <property type="entry name" value="TWO-COMPONENT HISTIDINE PROTEIN KINASE"/>
    <property type="match status" value="1"/>
</dbReference>
<dbReference type="SUPFAM" id="SSF52172">
    <property type="entry name" value="CheY-like"/>
    <property type="match status" value="1"/>
</dbReference>
<evidence type="ECO:0000256" key="9">
    <source>
        <dbReference type="ARBA" id="ARBA00023012"/>
    </source>
</evidence>
<dbReference type="GO" id="GO:0005524">
    <property type="term" value="F:ATP binding"/>
    <property type="evidence" value="ECO:0007669"/>
    <property type="project" value="UniProtKB-KW"/>
</dbReference>
<dbReference type="Gene3D" id="3.40.50.2300">
    <property type="match status" value="1"/>
</dbReference>
<keyword evidence="11" id="KW-0131">Cell cycle</keyword>
<dbReference type="InterPro" id="IPR003661">
    <property type="entry name" value="HisK_dim/P_dom"/>
</dbReference>
<dbReference type="InterPro" id="IPR036097">
    <property type="entry name" value="HisK_dim/P_sf"/>
</dbReference>
<dbReference type="RefSeq" id="WP_047812328.1">
    <property type="nucleotide sequence ID" value="NZ_LECT01000002.1"/>
</dbReference>
<dbReference type="Pfam" id="PF00512">
    <property type="entry name" value="HisKA"/>
    <property type="match status" value="1"/>
</dbReference>
<dbReference type="InterPro" id="IPR004358">
    <property type="entry name" value="Sig_transdc_His_kin-like_C"/>
</dbReference>
<dbReference type="FunFam" id="3.30.565.10:FF:000010">
    <property type="entry name" value="Sensor histidine kinase RcsC"/>
    <property type="match status" value="1"/>
</dbReference>
<feature type="domain" description="PAS" evidence="15">
    <location>
        <begin position="425"/>
        <end position="495"/>
    </location>
</feature>